<dbReference type="PANTHER" id="PTHR48100">
    <property type="entry name" value="BROAD-SPECIFICITY PHOSPHATASE YOR283W-RELATED"/>
    <property type="match status" value="1"/>
</dbReference>
<dbReference type="GO" id="GO:0005737">
    <property type="term" value="C:cytoplasm"/>
    <property type="evidence" value="ECO:0007669"/>
    <property type="project" value="TreeGrafter"/>
</dbReference>
<dbReference type="InterPro" id="IPR013078">
    <property type="entry name" value="His_Pase_superF_clade-1"/>
</dbReference>
<dbReference type="SUPFAM" id="SSF53254">
    <property type="entry name" value="Phosphoglycerate mutase-like"/>
    <property type="match status" value="1"/>
</dbReference>
<dbReference type="GO" id="GO:0016791">
    <property type="term" value="F:phosphatase activity"/>
    <property type="evidence" value="ECO:0007669"/>
    <property type="project" value="TreeGrafter"/>
</dbReference>
<dbReference type="InterPro" id="IPR050275">
    <property type="entry name" value="PGM_Phosphatase"/>
</dbReference>
<dbReference type="EMBL" id="JADKBR010000019">
    <property type="protein sequence ID" value="MBK8891899.1"/>
    <property type="molecule type" value="Genomic_DNA"/>
</dbReference>
<comment type="caution">
    <text evidence="1">The sequence shown here is derived from an EMBL/GenBank/DDBJ whole genome shotgun (WGS) entry which is preliminary data.</text>
</comment>
<dbReference type="AlphaFoldDB" id="A0A9D7LT04"/>
<dbReference type="Gene3D" id="3.40.50.1240">
    <property type="entry name" value="Phosphoglycerate mutase-like"/>
    <property type="match status" value="1"/>
</dbReference>
<dbReference type="Proteomes" id="UP000808146">
    <property type="component" value="Unassembled WGS sequence"/>
</dbReference>
<dbReference type="Pfam" id="PF00300">
    <property type="entry name" value="His_Phos_1"/>
    <property type="match status" value="1"/>
</dbReference>
<sequence length="223" mass="24791">MAELFMVRHGQASFGTGNYDQLSALGERQGVWLGEYFAERGIAFDRVVTGSMQRHRQTADAIFRGLGSAERYDEDPGLNEYDFRALYGALGEEKRELKALASGSMHDFYKGLKQVLRLWSEDAIDGPLPESWGQFQQRVSAARQNIQGRGGRRVLIVSSGGPMAAFAQQAMQAPASTAIELNMQIRNTGICQYFFNAESCHLASFNGIPHLDLPQRRDCVTYG</sequence>
<dbReference type="PANTHER" id="PTHR48100:SF1">
    <property type="entry name" value="HISTIDINE PHOSPHATASE FAMILY PROTEIN-RELATED"/>
    <property type="match status" value="1"/>
</dbReference>
<gene>
    <name evidence="1" type="ORF">IPN75_16695</name>
</gene>
<name>A0A9D7LT04_9RHOO</name>
<evidence type="ECO:0000313" key="1">
    <source>
        <dbReference type="EMBL" id="MBK8891899.1"/>
    </source>
</evidence>
<proteinExistence type="predicted"/>
<protein>
    <submittedName>
        <fullName evidence="1">Histidine phosphatase family protein</fullName>
    </submittedName>
</protein>
<evidence type="ECO:0000313" key="2">
    <source>
        <dbReference type="Proteomes" id="UP000808146"/>
    </source>
</evidence>
<organism evidence="1 2">
    <name type="scientific">Candidatus Dechloromonas phosphorivorans</name>
    <dbReference type="NCBI Taxonomy" id="2899244"/>
    <lineage>
        <taxon>Bacteria</taxon>
        <taxon>Pseudomonadati</taxon>
        <taxon>Pseudomonadota</taxon>
        <taxon>Betaproteobacteria</taxon>
        <taxon>Rhodocyclales</taxon>
        <taxon>Azonexaceae</taxon>
        <taxon>Dechloromonas</taxon>
    </lineage>
</organism>
<accession>A0A9D7LT04</accession>
<dbReference type="InterPro" id="IPR029033">
    <property type="entry name" value="His_PPase_superfam"/>
</dbReference>
<reference evidence="1" key="1">
    <citation type="submission" date="2020-10" db="EMBL/GenBank/DDBJ databases">
        <title>Connecting structure to function with the recovery of over 1000 high-quality activated sludge metagenome-assembled genomes encoding full-length rRNA genes using long-read sequencing.</title>
        <authorList>
            <person name="Singleton C.M."/>
            <person name="Petriglieri F."/>
            <person name="Kristensen J.M."/>
            <person name="Kirkegaard R.H."/>
            <person name="Michaelsen T.Y."/>
            <person name="Andersen M.H."/>
            <person name="Karst S.M."/>
            <person name="Dueholm M.S."/>
            <person name="Nielsen P.H."/>
            <person name="Albertsen M."/>
        </authorList>
    </citation>
    <scope>NUCLEOTIDE SEQUENCE</scope>
    <source>
        <strain evidence="1">OdNE_18-Q3-R46-58_BAT3C.305</strain>
    </source>
</reference>
<dbReference type="CDD" id="cd07067">
    <property type="entry name" value="HP_PGM_like"/>
    <property type="match status" value="1"/>
</dbReference>
<dbReference type="SMART" id="SM00855">
    <property type="entry name" value="PGAM"/>
    <property type="match status" value="1"/>
</dbReference>